<name>A0ABR7Y2W9_9SPHI</name>
<dbReference type="EMBL" id="JACNYK010000002">
    <property type="protein sequence ID" value="MBD1425658.1"/>
    <property type="molecule type" value="Genomic_DNA"/>
</dbReference>
<proteinExistence type="predicted"/>
<evidence type="ECO:0000313" key="2">
    <source>
        <dbReference type="EMBL" id="MBD1425658.1"/>
    </source>
</evidence>
<reference evidence="2 3" key="1">
    <citation type="submission" date="2020-08" db="EMBL/GenBank/DDBJ databases">
        <title>Sphingobacterium sp. DN00404 isolated from aquaculture water.</title>
        <authorList>
            <person name="Zhang M."/>
        </authorList>
    </citation>
    <scope>NUCLEOTIDE SEQUENCE [LARGE SCALE GENOMIC DNA]</scope>
    <source>
        <strain evidence="2 3">KCTC 32294</strain>
    </source>
</reference>
<evidence type="ECO:0000256" key="1">
    <source>
        <dbReference type="SAM" id="MobiDB-lite"/>
    </source>
</evidence>
<accession>A0ABR7Y2W9</accession>
<organism evidence="2 3">
    <name type="scientific">Sphingobacterium arenae</name>
    <dbReference type="NCBI Taxonomy" id="1280598"/>
    <lineage>
        <taxon>Bacteria</taxon>
        <taxon>Pseudomonadati</taxon>
        <taxon>Bacteroidota</taxon>
        <taxon>Sphingobacteriia</taxon>
        <taxon>Sphingobacteriales</taxon>
        <taxon>Sphingobacteriaceae</taxon>
        <taxon>Sphingobacterium</taxon>
    </lineage>
</organism>
<dbReference type="RefSeq" id="WP_190308807.1">
    <property type="nucleotide sequence ID" value="NZ_JACNYK010000002.1"/>
</dbReference>
<feature type="region of interest" description="Disordered" evidence="1">
    <location>
        <begin position="46"/>
        <end position="92"/>
    </location>
</feature>
<gene>
    <name evidence="2" type="ORF">H8B17_08700</name>
</gene>
<sequence>MKTQIKKLVKSALFGVTVLGGAMLTQSFGEAVKEEKLSQLTDVYVNSSSSGDYEKLSSPTDYDPQNCESPSDDQCAWRRTNAPGTVPDSFDASTAEALHQAGLIEPMDNNTGIYDDN</sequence>
<dbReference type="Proteomes" id="UP000606494">
    <property type="component" value="Unassembled WGS sequence"/>
</dbReference>
<protein>
    <submittedName>
        <fullName evidence="2">Uncharacterized protein</fullName>
    </submittedName>
</protein>
<keyword evidence="3" id="KW-1185">Reference proteome</keyword>
<evidence type="ECO:0000313" key="3">
    <source>
        <dbReference type="Proteomes" id="UP000606494"/>
    </source>
</evidence>
<comment type="caution">
    <text evidence="2">The sequence shown here is derived from an EMBL/GenBank/DDBJ whole genome shotgun (WGS) entry which is preliminary data.</text>
</comment>